<dbReference type="InterPro" id="IPR036291">
    <property type="entry name" value="NAD(P)-bd_dom_sf"/>
</dbReference>
<name>A0A6A5VNU1_9PLEO</name>
<dbReference type="InterPro" id="IPR008030">
    <property type="entry name" value="NmrA-like"/>
</dbReference>
<dbReference type="SUPFAM" id="SSF51735">
    <property type="entry name" value="NAD(P)-binding Rossmann-fold domains"/>
    <property type="match status" value="1"/>
</dbReference>
<evidence type="ECO:0000313" key="4">
    <source>
        <dbReference type="EMBL" id="KAF1978941.1"/>
    </source>
</evidence>
<organism evidence="4 5">
    <name type="scientific">Bimuria novae-zelandiae CBS 107.79</name>
    <dbReference type="NCBI Taxonomy" id="1447943"/>
    <lineage>
        <taxon>Eukaryota</taxon>
        <taxon>Fungi</taxon>
        <taxon>Dikarya</taxon>
        <taxon>Ascomycota</taxon>
        <taxon>Pezizomycotina</taxon>
        <taxon>Dothideomycetes</taxon>
        <taxon>Pleosporomycetidae</taxon>
        <taxon>Pleosporales</taxon>
        <taxon>Massarineae</taxon>
        <taxon>Didymosphaeriaceae</taxon>
        <taxon>Bimuria</taxon>
    </lineage>
</organism>
<dbReference type="Pfam" id="PF05368">
    <property type="entry name" value="NmrA"/>
    <property type="match status" value="1"/>
</dbReference>
<sequence length="311" mass="34564">MGSEKLQTPALATTSWELELIRARLSRVAIAGAGGYTRSSIVNALLATPEKYEVTALTRPESVTTLSGIDVVISCMTILQMQEEFALIEASKAAGVGRYVPSFFGPCSPPRGVLMPVEMKGKMLDHVRSLYLPYTVIDIGWWYQLFLPSLPSGTIKVQRETSIARIIGDGNTPWALTDNRDIGKFVAKMIADPRILNKPNEVWEIFEKVSGESVPREYVTKEELHKNIKEGQAAIAENPMDVSVMLPLVTAQYRDLLGVQGFNTPEYAKYLGYLDARELYPDLVLMPFEEYVKDAFYGRTKAGYSSFSSLS</sequence>
<dbReference type="AlphaFoldDB" id="A0A6A5VNU1"/>
<evidence type="ECO:0000256" key="2">
    <source>
        <dbReference type="ARBA" id="ARBA00023002"/>
    </source>
</evidence>
<keyword evidence="5" id="KW-1185">Reference proteome</keyword>
<accession>A0A6A5VNU1</accession>
<dbReference type="GO" id="GO:0016491">
    <property type="term" value="F:oxidoreductase activity"/>
    <property type="evidence" value="ECO:0007669"/>
    <property type="project" value="UniProtKB-KW"/>
</dbReference>
<feature type="domain" description="NmrA-like" evidence="3">
    <location>
        <begin position="64"/>
        <end position="235"/>
    </location>
</feature>
<keyword evidence="2" id="KW-0560">Oxidoreductase</keyword>
<gene>
    <name evidence="4" type="ORF">BU23DRAFT_586747</name>
</gene>
<dbReference type="EMBL" id="ML976659">
    <property type="protein sequence ID" value="KAF1978941.1"/>
    <property type="molecule type" value="Genomic_DNA"/>
</dbReference>
<evidence type="ECO:0000256" key="1">
    <source>
        <dbReference type="ARBA" id="ARBA00022857"/>
    </source>
</evidence>
<dbReference type="Proteomes" id="UP000800036">
    <property type="component" value="Unassembled WGS sequence"/>
</dbReference>
<evidence type="ECO:0000313" key="5">
    <source>
        <dbReference type="Proteomes" id="UP000800036"/>
    </source>
</evidence>
<reference evidence="4" key="1">
    <citation type="journal article" date="2020" name="Stud. Mycol.">
        <title>101 Dothideomycetes genomes: a test case for predicting lifestyles and emergence of pathogens.</title>
        <authorList>
            <person name="Haridas S."/>
            <person name="Albert R."/>
            <person name="Binder M."/>
            <person name="Bloem J."/>
            <person name="Labutti K."/>
            <person name="Salamov A."/>
            <person name="Andreopoulos B."/>
            <person name="Baker S."/>
            <person name="Barry K."/>
            <person name="Bills G."/>
            <person name="Bluhm B."/>
            <person name="Cannon C."/>
            <person name="Castanera R."/>
            <person name="Culley D."/>
            <person name="Daum C."/>
            <person name="Ezra D."/>
            <person name="Gonzalez J."/>
            <person name="Henrissat B."/>
            <person name="Kuo A."/>
            <person name="Liang C."/>
            <person name="Lipzen A."/>
            <person name="Lutzoni F."/>
            <person name="Magnuson J."/>
            <person name="Mondo S."/>
            <person name="Nolan M."/>
            <person name="Ohm R."/>
            <person name="Pangilinan J."/>
            <person name="Park H.-J."/>
            <person name="Ramirez L."/>
            <person name="Alfaro M."/>
            <person name="Sun H."/>
            <person name="Tritt A."/>
            <person name="Yoshinaga Y."/>
            <person name="Zwiers L.-H."/>
            <person name="Turgeon B."/>
            <person name="Goodwin S."/>
            <person name="Spatafora J."/>
            <person name="Crous P."/>
            <person name="Grigoriev I."/>
        </authorList>
    </citation>
    <scope>NUCLEOTIDE SEQUENCE</scope>
    <source>
        <strain evidence="4">CBS 107.79</strain>
    </source>
</reference>
<protein>
    <submittedName>
        <fullName evidence="4">NAD(P)-binding protein</fullName>
    </submittedName>
</protein>
<dbReference type="Gene3D" id="3.40.50.720">
    <property type="entry name" value="NAD(P)-binding Rossmann-like Domain"/>
    <property type="match status" value="1"/>
</dbReference>
<proteinExistence type="predicted"/>
<dbReference type="PANTHER" id="PTHR47706:SF9">
    <property type="entry name" value="NMRA-LIKE DOMAIN-CONTAINING PROTEIN-RELATED"/>
    <property type="match status" value="1"/>
</dbReference>
<dbReference type="OrthoDB" id="419598at2759"/>
<evidence type="ECO:0000259" key="3">
    <source>
        <dbReference type="Pfam" id="PF05368"/>
    </source>
</evidence>
<dbReference type="PANTHER" id="PTHR47706">
    <property type="entry name" value="NMRA-LIKE FAMILY PROTEIN"/>
    <property type="match status" value="1"/>
</dbReference>
<keyword evidence="1" id="KW-0521">NADP</keyword>
<dbReference type="InterPro" id="IPR051609">
    <property type="entry name" value="NmrA/Isoflavone_reductase-like"/>
</dbReference>